<dbReference type="RefSeq" id="WP_143503312.1">
    <property type="nucleotide sequence ID" value="NZ_NXHE01000044.1"/>
</dbReference>
<accession>A0A854X5D8</accession>
<dbReference type="Gene3D" id="3.30.420.10">
    <property type="entry name" value="Ribonuclease H-like superfamily/Ribonuclease H"/>
    <property type="match status" value="1"/>
</dbReference>
<dbReference type="Pfam" id="PF13683">
    <property type="entry name" value="rve_3"/>
    <property type="match status" value="1"/>
</dbReference>
<reference evidence="2 3" key="1">
    <citation type="submission" date="2017-09" db="EMBL/GenBank/DDBJ databases">
        <authorList>
            <person name="Haney C."/>
            <person name="Melnyk R."/>
        </authorList>
    </citation>
    <scope>NUCLEOTIDE SEQUENCE [LARGE SCALE GENOMIC DNA]</scope>
    <source>
        <strain evidence="2 3">CH229</strain>
    </source>
</reference>
<name>A0A854X5D8_PSEFL</name>
<protein>
    <submittedName>
        <fullName evidence="2">IS3 family transposase</fullName>
    </submittedName>
</protein>
<evidence type="ECO:0000313" key="2">
    <source>
        <dbReference type="EMBL" id="PCM47012.1"/>
    </source>
</evidence>
<gene>
    <name evidence="2" type="ORF">CP335_24260</name>
</gene>
<proteinExistence type="predicted"/>
<evidence type="ECO:0000313" key="3">
    <source>
        <dbReference type="Proteomes" id="UP000218643"/>
    </source>
</evidence>
<evidence type="ECO:0000259" key="1">
    <source>
        <dbReference type="PROSITE" id="PS50994"/>
    </source>
</evidence>
<comment type="caution">
    <text evidence="2">The sequence shown here is derived from an EMBL/GenBank/DDBJ whole genome shotgun (WGS) entry which is preliminary data.</text>
</comment>
<feature type="non-terminal residue" evidence="2">
    <location>
        <position position="1"/>
    </location>
</feature>
<dbReference type="EMBL" id="NXHE01000044">
    <property type="protein sequence ID" value="PCM47012.1"/>
    <property type="molecule type" value="Genomic_DNA"/>
</dbReference>
<sequence length="83" mass="9753">SDLYQRMHTRHGIRCSMTDGYDCYQNAMAERVNGILKTEFLLHRPKDLADAVKMVDESVQIYNRERPHLSLKYKTPDAVHRAF</sequence>
<dbReference type="GO" id="GO:0015074">
    <property type="term" value="P:DNA integration"/>
    <property type="evidence" value="ECO:0007669"/>
    <property type="project" value="InterPro"/>
</dbReference>
<feature type="domain" description="Integrase catalytic" evidence="1">
    <location>
        <begin position="1"/>
        <end position="83"/>
    </location>
</feature>
<dbReference type="PROSITE" id="PS50994">
    <property type="entry name" value="INTEGRASE"/>
    <property type="match status" value="1"/>
</dbReference>
<dbReference type="PANTHER" id="PTHR46889:SF5">
    <property type="entry name" value="INTEGRASE PROTEIN"/>
    <property type="match status" value="1"/>
</dbReference>
<dbReference type="SUPFAM" id="SSF53098">
    <property type="entry name" value="Ribonuclease H-like"/>
    <property type="match status" value="1"/>
</dbReference>
<reference evidence="2 3" key="2">
    <citation type="submission" date="2017-10" db="EMBL/GenBank/DDBJ databases">
        <title>Rhizosphere-associated Pseudomonas modulate jasmonic acid/salicylic acid antagonism to induce systemic resistance to herbivores at the cost of susceptibility to pathogens.</title>
        <authorList>
            <person name="Haney C.H."/>
            <person name="Wiesmann C.L."/>
            <person name="Shapiro L.R."/>
            <person name="O'Sullivan L.R."/>
            <person name="Khorasani S."/>
            <person name="Melnyk R.A."/>
            <person name="Xiao L."/>
            <person name="Bush J."/>
            <person name="Carrillo J."/>
            <person name="Pierce N.E."/>
            <person name="Ausubel F.M."/>
        </authorList>
    </citation>
    <scope>NUCLEOTIDE SEQUENCE [LARGE SCALE GENOMIC DNA]</scope>
    <source>
        <strain evidence="2 3">CH229</strain>
    </source>
</reference>
<dbReference type="InterPro" id="IPR012337">
    <property type="entry name" value="RNaseH-like_sf"/>
</dbReference>
<dbReference type="GO" id="GO:0003676">
    <property type="term" value="F:nucleic acid binding"/>
    <property type="evidence" value="ECO:0007669"/>
    <property type="project" value="InterPro"/>
</dbReference>
<dbReference type="InterPro" id="IPR050900">
    <property type="entry name" value="Transposase_IS3/IS150/IS904"/>
</dbReference>
<dbReference type="AlphaFoldDB" id="A0A854X5D8"/>
<dbReference type="InterPro" id="IPR036397">
    <property type="entry name" value="RNaseH_sf"/>
</dbReference>
<dbReference type="PANTHER" id="PTHR46889">
    <property type="entry name" value="TRANSPOSASE INSF FOR INSERTION SEQUENCE IS3B-RELATED"/>
    <property type="match status" value="1"/>
</dbReference>
<organism evidence="2 3">
    <name type="scientific">Pseudomonas fluorescens</name>
    <dbReference type="NCBI Taxonomy" id="294"/>
    <lineage>
        <taxon>Bacteria</taxon>
        <taxon>Pseudomonadati</taxon>
        <taxon>Pseudomonadota</taxon>
        <taxon>Gammaproteobacteria</taxon>
        <taxon>Pseudomonadales</taxon>
        <taxon>Pseudomonadaceae</taxon>
        <taxon>Pseudomonas</taxon>
    </lineage>
</organism>
<dbReference type="Proteomes" id="UP000218643">
    <property type="component" value="Unassembled WGS sequence"/>
</dbReference>
<dbReference type="InterPro" id="IPR001584">
    <property type="entry name" value="Integrase_cat-core"/>
</dbReference>